<feature type="region of interest" description="Disordered" evidence="1">
    <location>
        <begin position="19"/>
        <end position="39"/>
    </location>
</feature>
<organism evidence="2 3">
    <name type="scientific">Acaryochloris marina (strain MBIC 11017)</name>
    <dbReference type="NCBI Taxonomy" id="329726"/>
    <lineage>
        <taxon>Bacteria</taxon>
        <taxon>Bacillati</taxon>
        <taxon>Cyanobacteriota</taxon>
        <taxon>Cyanophyceae</taxon>
        <taxon>Acaryochloridales</taxon>
        <taxon>Acaryochloridaceae</taxon>
        <taxon>Acaryochloris</taxon>
    </lineage>
</organism>
<evidence type="ECO:0000256" key="1">
    <source>
        <dbReference type="SAM" id="MobiDB-lite"/>
    </source>
</evidence>
<reference evidence="2 3" key="1">
    <citation type="journal article" date="2008" name="Proc. Natl. Acad. Sci. U.S.A.">
        <title>Niche adaptation and genome expansion in the chlorophyll d-producing cyanobacterium Acaryochloris marina.</title>
        <authorList>
            <person name="Swingley W.D."/>
            <person name="Chen M."/>
            <person name="Cheung P.C."/>
            <person name="Conrad A.L."/>
            <person name="Dejesa L.C."/>
            <person name="Hao J."/>
            <person name="Honchak B.M."/>
            <person name="Karbach L.E."/>
            <person name="Kurdoglu A."/>
            <person name="Lahiri S."/>
            <person name="Mastrian S.D."/>
            <person name="Miyashita H."/>
            <person name="Page L."/>
            <person name="Ramakrishna P."/>
            <person name="Satoh S."/>
            <person name="Sattley W.M."/>
            <person name="Shimada Y."/>
            <person name="Taylor H.L."/>
            <person name="Tomo T."/>
            <person name="Tsuchiya T."/>
            <person name="Wang Z.T."/>
            <person name="Raymond J."/>
            <person name="Mimuro M."/>
            <person name="Blankenship R.E."/>
            <person name="Touchman J.W."/>
        </authorList>
    </citation>
    <scope>NUCLEOTIDE SEQUENCE [LARGE SCALE GENOMIC DNA]</scope>
    <source>
        <strain evidence="3">MBIC 11017</strain>
        <plasmid evidence="3">Plasmid pREB5</plasmid>
    </source>
</reference>
<dbReference type="KEGG" id="amr:AM1_E0055"/>
<name>A8ZP89_ACAM1</name>
<keyword evidence="2" id="KW-0614">Plasmid</keyword>
<dbReference type="Proteomes" id="UP000000268">
    <property type="component" value="Plasmid pREB5"/>
</dbReference>
<dbReference type="HOGENOM" id="CLU_3303032_0_0_3"/>
<dbReference type="EMBL" id="CP000842">
    <property type="protein sequence ID" value="ABW32825.1"/>
    <property type="molecule type" value="Genomic_DNA"/>
</dbReference>
<dbReference type="AlphaFoldDB" id="A8ZP89"/>
<gene>
    <name evidence="2" type="ordered locus">AM1_E0055</name>
</gene>
<sequence>MRGTSLQPSILCTNQVHSPSVGAINTHPPDDALGMHQEA</sequence>
<accession>A8ZP89</accession>
<evidence type="ECO:0000313" key="3">
    <source>
        <dbReference type="Proteomes" id="UP000000268"/>
    </source>
</evidence>
<proteinExistence type="predicted"/>
<evidence type="ECO:0000313" key="2">
    <source>
        <dbReference type="EMBL" id="ABW32825.1"/>
    </source>
</evidence>
<protein>
    <submittedName>
        <fullName evidence="2">Uncharacterized protein</fullName>
    </submittedName>
</protein>
<geneLocation type="plasmid" evidence="2 3">
    <name>pREB5</name>
</geneLocation>
<keyword evidence="3" id="KW-1185">Reference proteome</keyword>